<dbReference type="RefSeq" id="WP_138986233.1">
    <property type="nucleotide sequence ID" value="NZ_CP043869.1"/>
</dbReference>
<evidence type="ECO:0000256" key="21">
    <source>
        <dbReference type="ARBA" id="ARBA00023251"/>
    </source>
</evidence>
<evidence type="ECO:0000256" key="7">
    <source>
        <dbReference type="ARBA" id="ARBA00018638"/>
    </source>
</evidence>
<dbReference type="InterPro" id="IPR050396">
    <property type="entry name" value="Glycosyltr_51/Transpeptidase"/>
</dbReference>
<dbReference type="GO" id="GO:0009002">
    <property type="term" value="F:serine-type D-Ala-D-Ala carboxypeptidase activity"/>
    <property type="evidence" value="ECO:0007669"/>
    <property type="project" value="UniProtKB-EC"/>
</dbReference>
<comment type="function">
    <text evidence="1">Cell wall formation. Synthesis of cross-linked peptidoglycan from the lipid intermediates. The enzyme has a penicillin-insensitive transglycosylase N-terminal domain (formation of linear glycan strands) and a penicillin-sensitive transpeptidase C-terminal domain (cross-linking of the peptide subunits).</text>
</comment>
<dbReference type="Pfam" id="PF17092">
    <property type="entry name" value="PCB_OB"/>
    <property type="match status" value="1"/>
</dbReference>
<keyword evidence="13" id="KW-0808">Transferase</keyword>
<keyword evidence="9" id="KW-0997">Cell inner membrane</keyword>
<keyword evidence="17" id="KW-0735">Signal-anchor</keyword>
<dbReference type="Pfam" id="PF00912">
    <property type="entry name" value="Transgly"/>
    <property type="match status" value="1"/>
</dbReference>
<comment type="pathway">
    <text evidence="3">Cell wall biogenesis; peptidoglycan biosynthesis.</text>
</comment>
<evidence type="ECO:0000256" key="3">
    <source>
        <dbReference type="ARBA" id="ARBA00004752"/>
    </source>
</evidence>
<dbReference type="InterPro" id="IPR001460">
    <property type="entry name" value="PCN-bd_Tpept"/>
</dbReference>
<keyword evidence="11" id="KW-0645">Protease</keyword>
<evidence type="ECO:0000259" key="28">
    <source>
        <dbReference type="Pfam" id="PF00905"/>
    </source>
</evidence>
<dbReference type="OrthoDB" id="9766909at2"/>
<gene>
    <name evidence="31" type="ORF">F0U83_01740</name>
</gene>
<feature type="domain" description="Penicillin-binding protein OB-like" evidence="30">
    <location>
        <begin position="320"/>
        <end position="427"/>
    </location>
</feature>
<dbReference type="AlphaFoldDB" id="A0A5P1R7E8"/>
<comment type="similarity">
    <text evidence="5">In the N-terminal section; belongs to the glycosyltransferase 51 family.</text>
</comment>
<keyword evidence="32" id="KW-1185">Reference proteome</keyword>
<dbReference type="GO" id="GO:0008360">
    <property type="term" value="P:regulation of cell shape"/>
    <property type="evidence" value="ECO:0007669"/>
    <property type="project" value="UniProtKB-KW"/>
</dbReference>
<dbReference type="InterPro" id="IPR001264">
    <property type="entry name" value="Glyco_trans_51"/>
</dbReference>
<keyword evidence="23" id="KW-0961">Cell wall biogenesis/degradation</keyword>
<feature type="domain" description="Glycosyl transferase family 51" evidence="29">
    <location>
        <begin position="58"/>
        <end position="234"/>
    </location>
</feature>
<dbReference type="InterPro" id="IPR023346">
    <property type="entry name" value="Lysozyme-like_dom_sf"/>
</dbReference>
<keyword evidence="18" id="KW-0573">Peptidoglycan synthesis</keyword>
<evidence type="ECO:0000256" key="24">
    <source>
        <dbReference type="ARBA" id="ARBA00034000"/>
    </source>
</evidence>
<keyword evidence="14" id="KW-0812">Transmembrane</keyword>
<dbReference type="PANTHER" id="PTHR32282">
    <property type="entry name" value="BINDING PROTEIN TRANSPEPTIDASE, PUTATIVE-RELATED"/>
    <property type="match status" value="1"/>
</dbReference>
<evidence type="ECO:0000256" key="15">
    <source>
        <dbReference type="ARBA" id="ARBA00022801"/>
    </source>
</evidence>
<dbReference type="GO" id="GO:0030288">
    <property type="term" value="C:outer membrane-bounded periplasmic space"/>
    <property type="evidence" value="ECO:0007669"/>
    <property type="project" value="TreeGrafter"/>
</dbReference>
<evidence type="ECO:0000256" key="4">
    <source>
        <dbReference type="ARBA" id="ARBA00007090"/>
    </source>
</evidence>
<evidence type="ECO:0000256" key="23">
    <source>
        <dbReference type="ARBA" id="ARBA00023316"/>
    </source>
</evidence>
<evidence type="ECO:0000256" key="2">
    <source>
        <dbReference type="ARBA" id="ARBA00004249"/>
    </source>
</evidence>
<dbReference type="InterPro" id="IPR031376">
    <property type="entry name" value="PCB_OB"/>
</dbReference>
<keyword evidence="12" id="KW-0328">Glycosyltransferase</keyword>
<keyword evidence="21" id="KW-0046">Antibiotic resistance</keyword>
<keyword evidence="8" id="KW-1003">Cell membrane</keyword>
<comment type="similarity">
    <text evidence="4">In the C-terminal section; belongs to the transpeptidase family.</text>
</comment>
<evidence type="ECO:0000313" key="32">
    <source>
        <dbReference type="Proteomes" id="UP000324760"/>
    </source>
</evidence>
<dbReference type="GO" id="GO:0008955">
    <property type="term" value="F:peptidoglycan glycosyltransferase activity"/>
    <property type="evidence" value="ECO:0007669"/>
    <property type="project" value="UniProtKB-EC"/>
</dbReference>
<keyword evidence="22" id="KW-0511">Multifunctional enzyme</keyword>
<evidence type="ECO:0000313" key="31">
    <source>
        <dbReference type="EMBL" id="QEQ95528.1"/>
    </source>
</evidence>
<dbReference type="InterPro" id="IPR012338">
    <property type="entry name" value="Beta-lactam/transpept-like"/>
</dbReference>
<evidence type="ECO:0000256" key="13">
    <source>
        <dbReference type="ARBA" id="ARBA00022679"/>
    </source>
</evidence>
<evidence type="ECO:0000256" key="6">
    <source>
        <dbReference type="ARBA" id="ARBA00012448"/>
    </source>
</evidence>
<dbReference type="SUPFAM" id="SSF56601">
    <property type="entry name" value="beta-lactamase/transpeptidase-like"/>
    <property type="match status" value="1"/>
</dbReference>
<dbReference type="FunFam" id="1.10.3810.10:FF:000003">
    <property type="entry name" value="Penicillin-binding protein 1a"/>
    <property type="match status" value="1"/>
</dbReference>
<dbReference type="GO" id="GO:0006508">
    <property type="term" value="P:proteolysis"/>
    <property type="evidence" value="ECO:0007669"/>
    <property type="project" value="UniProtKB-KW"/>
</dbReference>
<evidence type="ECO:0000256" key="1">
    <source>
        <dbReference type="ARBA" id="ARBA00002624"/>
    </source>
</evidence>
<dbReference type="GO" id="GO:0046677">
    <property type="term" value="P:response to antibiotic"/>
    <property type="evidence" value="ECO:0007669"/>
    <property type="project" value="UniProtKB-KW"/>
</dbReference>
<evidence type="ECO:0000256" key="22">
    <source>
        <dbReference type="ARBA" id="ARBA00023268"/>
    </source>
</evidence>
<dbReference type="Gene3D" id="1.10.3810.10">
    <property type="entry name" value="Biosynthetic peptidoglycan transglycosylase-like"/>
    <property type="match status" value="1"/>
</dbReference>
<evidence type="ECO:0000256" key="17">
    <source>
        <dbReference type="ARBA" id="ARBA00022968"/>
    </source>
</evidence>
<comment type="pathway">
    <text evidence="27">Glycan biosynthesis.</text>
</comment>
<evidence type="ECO:0000256" key="11">
    <source>
        <dbReference type="ARBA" id="ARBA00022670"/>
    </source>
</evidence>
<dbReference type="EMBL" id="CP043869">
    <property type="protein sequence ID" value="QEQ95528.1"/>
    <property type="molecule type" value="Genomic_DNA"/>
</dbReference>
<evidence type="ECO:0000259" key="29">
    <source>
        <dbReference type="Pfam" id="PF00912"/>
    </source>
</evidence>
<reference evidence="31 32" key="1">
    <citation type="journal article" date="2019" name="Biochem. Eng. J.">
        <title>Metabolic engineering of the marine bacteria Neptunomonas concharum for the production of acetoin and meso-2,3-butanediol from acetate.</title>
        <authorList>
            <person name="Li W."/>
            <person name="Pu N."/>
            <person name="Liu C.-X."/>
            <person name="Yuan Q.-P."/>
            <person name="Li Z.-J."/>
        </authorList>
    </citation>
    <scope>NUCLEOTIDE SEQUENCE [LARGE SCALE GENOMIC DNA]</scope>
    <source>
        <strain evidence="31 32">JCM17730</strain>
    </source>
</reference>
<dbReference type="GO" id="GO:0005886">
    <property type="term" value="C:plasma membrane"/>
    <property type="evidence" value="ECO:0007669"/>
    <property type="project" value="UniProtKB-SubCell"/>
</dbReference>
<dbReference type="InterPro" id="IPR036950">
    <property type="entry name" value="PBP_transglycosylase"/>
</dbReference>
<evidence type="ECO:0000256" key="27">
    <source>
        <dbReference type="ARBA" id="ARBA00060592"/>
    </source>
</evidence>
<dbReference type="NCBIfam" id="TIGR02074">
    <property type="entry name" value="PBP_1a_fam"/>
    <property type="match status" value="1"/>
</dbReference>
<evidence type="ECO:0000256" key="25">
    <source>
        <dbReference type="ARBA" id="ARBA00044770"/>
    </source>
</evidence>
<dbReference type="EC" id="2.4.99.28" evidence="25"/>
<evidence type="ECO:0000256" key="10">
    <source>
        <dbReference type="ARBA" id="ARBA00022645"/>
    </source>
</evidence>
<organism evidence="31 32">
    <name type="scientific">Neptunomonas concharum</name>
    <dbReference type="NCBI Taxonomy" id="1031538"/>
    <lineage>
        <taxon>Bacteria</taxon>
        <taxon>Pseudomonadati</taxon>
        <taxon>Pseudomonadota</taxon>
        <taxon>Gammaproteobacteria</taxon>
        <taxon>Oceanospirillales</taxon>
        <taxon>Oceanospirillaceae</taxon>
        <taxon>Neptunomonas</taxon>
    </lineage>
</organism>
<comment type="subcellular location">
    <subcellularLocation>
        <location evidence="2">Cell inner membrane</location>
        <topology evidence="2">Single-pass type II membrane protein</topology>
    </subcellularLocation>
</comment>
<evidence type="ECO:0000256" key="5">
    <source>
        <dbReference type="ARBA" id="ARBA00007739"/>
    </source>
</evidence>
<evidence type="ECO:0000256" key="8">
    <source>
        <dbReference type="ARBA" id="ARBA00022475"/>
    </source>
</evidence>
<accession>A0A5P1R7E8</accession>
<feature type="domain" description="Penicillin-binding protein transpeptidase" evidence="28">
    <location>
        <begin position="429"/>
        <end position="711"/>
    </location>
</feature>
<dbReference type="KEGG" id="ncu:F0U83_01740"/>
<dbReference type="EC" id="3.4.16.4" evidence="6"/>
<dbReference type="Pfam" id="PF00905">
    <property type="entry name" value="Transpeptidase"/>
    <property type="match status" value="1"/>
</dbReference>
<dbReference type="Gene3D" id="3.40.710.10">
    <property type="entry name" value="DD-peptidase/beta-lactamase superfamily"/>
    <property type="match status" value="2"/>
</dbReference>
<proteinExistence type="inferred from homology"/>
<keyword evidence="19" id="KW-1133">Transmembrane helix</keyword>
<evidence type="ECO:0000256" key="20">
    <source>
        <dbReference type="ARBA" id="ARBA00023136"/>
    </source>
</evidence>
<dbReference type="GO" id="GO:0008658">
    <property type="term" value="F:penicillin binding"/>
    <property type="evidence" value="ECO:0007669"/>
    <property type="project" value="InterPro"/>
</dbReference>
<keyword evidence="15" id="KW-0378">Hydrolase</keyword>
<evidence type="ECO:0000256" key="9">
    <source>
        <dbReference type="ARBA" id="ARBA00022519"/>
    </source>
</evidence>
<keyword evidence="10" id="KW-0121">Carboxypeptidase</keyword>
<evidence type="ECO:0000256" key="12">
    <source>
        <dbReference type="ARBA" id="ARBA00022676"/>
    </source>
</evidence>
<evidence type="ECO:0000256" key="14">
    <source>
        <dbReference type="ARBA" id="ARBA00022692"/>
    </source>
</evidence>
<evidence type="ECO:0000256" key="26">
    <source>
        <dbReference type="ARBA" id="ARBA00049902"/>
    </source>
</evidence>
<dbReference type="GO" id="GO:0071555">
    <property type="term" value="P:cell wall organization"/>
    <property type="evidence" value="ECO:0007669"/>
    <property type="project" value="UniProtKB-KW"/>
</dbReference>
<keyword evidence="16" id="KW-0133">Cell shape</keyword>
<comment type="catalytic activity">
    <reaction evidence="24">
        <text>Preferential cleavage: (Ac)2-L-Lys-D-Ala-|-D-Ala. Also transpeptidation of peptidyl-alanyl moieties that are N-acyl substituents of D-alanine.</text>
        <dbReference type="EC" id="3.4.16.4"/>
    </reaction>
</comment>
<evidence type="ECO:0000259" key="30">
    <source>
        <dbReference type="Pfam" id="PF17092"/>
    </source>
</evidence>
<dbReference type="Proteomes" id="UP000324760">
    <property type="component" value="Chromosome"/>
</dbReference>
<name>A0A5P1R7E8_9GAMM</name>
<dbReference type="PANTHER" id="PTHR32282:SF27">
    <property type="entry name" value="PENICILLIN-BINDING PROTEIN 1A"/>
    <property type="match status" value="1"/>
</dbReference>
<comment type="catalytic activity">
    <reaction evidence="26">
        <text>[GlcNAc-(1-&gt;4)-Mur2Ac(oyl-L-Ala-gamma-D-Glu-L-Lys-D-Ala-D-Ala)](n)-di-trans,octa-cis-undecaprenyl diphosphate + beta-D-GlcNAc-(1-&gt;4)-Mur2Ac(oyl-L-Ala-gamma-D-Glu-L-Lys-D-Ala-D-Ala)-di-trans,octa-cis-undecaprenyl diphosphate = [GlcNAc-(1-&gt;4)-Mur2Ac(oyl-L-Ala-gamma-D-Glu-L-Lys-D-Ala-D-Ala)](n+1)-di-trans,octa-cis-undecaprenyl diphosphate + di-trans,octa-cis-undecaprenyl diphosphate + H(+)</text>
        <dbReference type="Rhea" id="RHEA:23708"/>
        <dbReference type="Rhea" id="RHEA-COMP:9602"/>
        <dbReference type="Rhea" id="RHEA-COMP:9603"/>
        <dbReference type="ChEBI" id="CHEBI:15378"/>
        <dbReference type="ChEBI" id="CHEBI:58405"/>
        <dbReference type="ChEBI" id="CHEBI:60033"/>
        <dbReference type="ChEBI" id="CHEBI:78435"/>
        <dbReference type="EC" id="2.4.99.28"/>
    </reaction>
</comment>
<dbReference type="GO" id="GO:0009252">
    <property type="term" value="P:peptidoglycan biosynthetic process"/>
    <property type="evidence" value="ECO:0007669"/>
    <property type="project" value="UniProtKB-UniPathway"/>
</dbReference>
<sequence>MRILKSLLRFFLILGVIAILAGAIAAFGIYQHFAPNLPDVETLRDIKLQTPLKVLSADGKLISEFGEKKRTPISFDEIPEQFIKALQAAEDSRFFEHPGIDVIGLARAAYQLASTGKIQSGGSTITMQVAKNYFLTRDKTFERKFNEILLALKIERSLTKQEILELYINKIYLGHRSYGIQAAANVYYGKDINELPLEQLAMIAGLPKAPSAFNPITNPTRALERRNWILERMQSLGYISSEQMKEAQAKPVTAKYHTKEIELYAPYIAEMVRSELYGKYGEELYTDGFTVYTTIDSKMQTSANLAVRDGLIAYVKRHGYRGPEKQIDITNLSIPEIVELLKDESSFAQLEPAIVLEVTEDSATAIRKNGETVSINWDGLKWAKAFKTVNYTGPSPKTASDVVTPGDLVRIISTETDTWELTQIPRVQGALVALTPQTGAIRSLVGGFSFTHNKFNRVTQAHRQPGSNFKPFIYAAALENGFTPASIINDAPVVTQDDGMDGGWRPENSSRNFSGPTRLRVGLYKSRNLVSIRLLRSIGISNAVEYLTRFGFDAARLPQNLSLSLGSADVTPLELVTGYASFANGGYKVSPYFIDRIDDQNGNTIYLNQHPTVCETCSETSDNHQMPIAQRIMDKQTNFLLYSILQDVIRRGTATKARVLERNDLAGKTGTTNEQKDAWFTGFNNQIVASAWVGYDQPAPLGRSEYGGTAALPIWIDFMKAALADQPESPIPQPEGIIQLRIDPTTGLRAGSGQSGTIFEYFKATQTPKESTYSHGSPSGSSTEEIF</sequence>
<dbReference type="SUPFAM" id="SSF53955">
    <property type="entry name" value="Lysozyme-like"/>
    <property type="match status" value="1"/>
</dbReference>
<dbReference type="UniPathway" id="UPA00219"/>
<protein>
    <recommendedName>
        <fullName evidence="7">Penicillin-binding protein 1A</fullName>
        <ecNumber evidence="25">2.4.99.28</ecNumber>
        <ecNumber evidence="6">3.4.16.4</ecNumber>
    </recommendedName>
</protein>
<evidence type="ECO:0000256" key="19">
    <source>
        <dbReference type="ARBA" id="ARBA00022989"/>
    </source>
</evidence>
<keyword evidence="20" id="KW-0472">Membrane</keyword>
<evidence type="ECO:0000256" key="16">
    <source>
        <dbReference type="ARBA" id="ARBA00022960"/>
    </source>
</evidence>
<evidence type="ECO:0000256" key="18">
    <source>
        <dbReference type="ARBA" id="ARBA00022984"/>
    </source>
</evidence>